<dbReference type="GO" id="GO:0045944">
    <property type="term" value="P:positive regulation of transcription by RNA polymerase II"/>
    <property type="evidence" value="ECO:0007669"/>
    <property type="project" value="TreeGrafter"/>
</dbReference>
<name>A0A8H3ZGQ8_9PEZI</name>
<evidence type="ECO:0000313" key="5">
    <source>
        <dbReference type="Proteomes" id="UP000434172"/>
    </source>
</evidence>
<comment type="caution">
    <text evidence="4">The sequence shown here is derived from an EMBL/GenBank/DDBJ whole genome shotgun (WGS) entry which is preliminary data.</text>
</comment>
<dbReference type="OrthoDB" id="20872at2759"/>
<dbReference type="EMBL" id="WOWK01000108">
    <property type="protein sequence ID" value="KAF0318563.1"/>
    <property type="molecule type" value="Genomic_DNA"/>
</dbReference>
<dbReference type="InterPro" id="IPR050663">
    <property type="entry name" value="Ankyrin-SOCS_Box"/>
</dbReference>
<dbReference type="PANTHER" id="PTHR24193">
    <property type="entry name" value="ANKYRIN REPEAT PROTEIN"/>
    <property type="match status" value="1"/>
</dbReference>
<keyword evidence="2 3" id="KW-0040">ANK repeat</keyword>
<proteinExistence type="predicted"/>
<dbReference type="GO" id="GO:0000976">
    <property type="term" value="F:transcription cis-regulatory region binding"/>
    <property type="evidence" value="ECO:0007669"/>
    <property type="project" value="TreeGrafter"/>
</dbReference>
<dbReference type="SUPFAM" id="SSF48403">
    <property type="entry name" value="Ankyrin repeat"/>
    <property type="match status" value="1"/>
</dbReference>
<dbReference type="PROSITE" id="PS50088">
    <property type="entry name" value="ANK_REPEAT"/>
    <property type="match status" value="2"/>
</dbReference>
<feature type="repeat" description="ANK" evidence="3">
    <location>
        <begin position="2"/>
        <end position="34"/>
    </location>
</feature>
<dbReference type="Pfam" id="PF12796">
    <property type="entry name" value="Ank_2"/>
    <property type="match status" value="1"/>
</dbReference>
<dbReference type="AlphaFoldDB" id="A0A8H3ZGQ8"/>
<protein>
    <recommendedName>
        <fullName evidence="6">Ankyrin repeat protein</fullName>
    </recommendedName>
</protein>
<evidence type="ECO:0000256" key="3">
    <source>
        <dbReference type="PROSITE-ProRule" id="PRU00023"/>
    </source>
</evidence>
<dbReference type="InterPro" id="IPR036770">
    <property type="entry name" value="Ankyrin_rpt-contain_sf"/>
</dbReference>
<dbReference type="PANTHER" id="PTHR24193:SF121">
    <property type="entry name" value="ADA2A-CONTAINING COMPLEX COMPONENT 3, ISOFORM D"/>
    <property type="match status" value="1"/>
</dbReference>
<keyword evidence="1" id="KW-0677">Repeat</keyword>
<dbReference type="SMART" id="SM00248">
    <property type="entry name" value="ANK"/>
    <property type="match status" value="2"/>
</dbReference>
<keyword evidence="5" id="KW-1185">Reference proteome</keyword>
<dbReference type="Proteomes" id="UP000434172">
    <property type="component" value="Unassembled WGS sequence"/>
</dbReference>
<dbReference type="InterPro" id="IPR002110">
    <property type="entry name" value="Ankyrin_rpt"/>
</dbReference>
<dbReference type="Gene3D" id="1.25.40.20">
    <property type="entry name" value="Ankyrin repeat-containing domain"/>
    <property type="match status" value="1"/>
</dbReference>
<dbReference type="PRINTS" id="PR01415">
    <property type="entry name" value="ANKYRIN"/>
</dbReference>
<reference evidence="4 5" key="1">
    <citation type="submission" date="2019-12" db="EMBL/GenBank/DDBJ databases">
        <title>A genome sequence resource for the geographically widespread anthracnose pathogen Colletotrichum asianum.</title>
        <authorList>
            <person name="Meng Y."/>
        </authorList>
    </citation>
    <scope>NUCLEOTIDE SEQUENCE [LARGE SCALE GENOMIC DNA]</scope>
    <source>
        <strain evidence="4 5">ICMP 18580</strain>
    </source>
</reference>
<evidence type="ECO:0008006" key="6">
    <source>
        <dbReference type="Google" id="ProtNLM"/>
    </source>
</evidence>
<accession>A0A8H3ZGQ8</accession>
<feature type="non-terminal residue" evidence="4">
    <location>
        <position position="1"/>
    </location>
</feature>
<dbReference type="PROSITE" id="PS50297">
    <property type="entry name" value="ANK_REP_REGION"/>
    <property type="match status" value="1"/>
</dbReference>
<sequence length="71" mass="7390">TSGTTALIIAAKAYNIELARCFLDRAADVNSCGRGALMTAAYTGQLEMAKLLLDRGAEINASDGISLQEAV</sequence>
<evidence type="ECO:0000256" key="2">
    <source>
        <dbReference type="ARBA" id="ARBA00023043"/>
    </source>
</evidence>
<evidence type="ECO:0000313" key="4">
    <source>
        <dbReference type="EMBL" id="KAF0318563.1"/>
    </source>
</evidence>
<organism evidence="4 5">
    <name type="scientific">Colletotrichum asianum</name>
    <dbReference type="NCBI Taxonomy" id="702518"/>
    <lineage>
        <taxon>Eukaryota</taxon>
        <taxon>Fungi</taxon>
        <taxon>Dikarya</taxon>
        <taxon>Ascomycota</taxon>
        <taxon>Pezizomycotina</taxon>
        <taxon>Sordariomycetes</taxon>
        <taxon>Hypocreomycetidae</taxon>
        <taxon>Glomerellales</taxon>
        <taxon>Glomerellaceae</taxon>
        <taxon>Colletotrichum</taxon>
        <taxon>Colletotrichum gloeosporioides species complex</taxon>
    </lineage>
</organism>
<dbReference type="GO" id="GO:0005634">
    <property type="term" value="C:nucleus"/>
    <property type="evidence" value="ECO:0007669"/>
    <property type="project" value="TreeGrafter"/>
</dbReference>
<gene>
    <name evidence="4" type="ORF">GQ607_014240</name>
</gene>
<evidence type="ECO:0000256" key="1">
    <source>
        <dbReference type="ARBA" id="ARBA00022737"/>
    </source>
</evidence>
<feature type="repeat" description="ANK" evidence="3">
    <location>
        <begin position="32"/>
        <end position="64"/>
    </location>
</feature>